<organism evidence="2 3">
    <name type="scientific">[Haemophilus] felis</name>
    <dbReference type="NCBI Taxonomy" id="123822"/>
    <lineage>
        <taxon>Bacteria</taxon>
        <taxon>Pseudomonadati</taxon>
        <taxon>Pseudomonadota</taxon>
        <taxon>Gammaproteobacteria</taxon>
        <taxon>Pasteurellales</taxon>
        <taxon>Pasteurellaceae</taxon>
    </lineage>
</organism>
<dbReference type="EMBL" id="MUYB01000006">
    <property type="protein sequence ID" value="OOS06967.1"/>
    <property type="molecule type" value="Genomic_DNA"/>
</dbReference>
<dbReference type="AlphaFoldDB" id="A0A1T0BA06"/>
<evidence type="ECO:0000259" key="1">
    <source>
        <dbReference type="Pfam" id="PF13472"/>
    </source>
</evidence>
<gene>
    <name evidence="2" type="ORF">B0188_01660</name>
</gene>
<proteinExistence type="predicted"/>
<dbReference type="GO" id="GO:0016779">
    <property type="term" value="F:nucleotidyltransferase activity"/>
    <property type="evidence" value="ECO:0007669"/>
    <property type="project" value="UniProtKB-KW"/>
</dbReference>
<protein>
    <submittedName>
        <fullName evidence="2">Acylneuraminate cytidylyltransferase</fullName>
    </submittedName>
</protein>
<dbReference type="InterPro" id="IPR036514">
    <property type="entry name" value="SGNH_hydro_sf"/>
</dbReference>
<dbReference type="PANTHER" id="PTHR30383:SF29">
    <property type="entry name" value="SGNH HYDROLASE-TYPE ESTERASE DOMAIN-CONTAINING PROTEIN"/>
    <property type="match status" value="1"/>
</dbReference>
<dbReference type="STRING" id="123822.B0188_01660"/>
<dbReference type="InterPro" id="IPR013830">
    <property type="entry name" value="SGNH_hydro"/>
</dbReference>
<dbReference type="SUPFAM" id="SSF52266">
    <property type="entry name" value="SGNH hydrolase"/>
    <property type="match status" value="1"/>
</dbReference>
<dbReference type="InterPro" id="IPR051532">
    <property type="entry name" value="Ester_Hydrolysis_Enzymes"/>
</dbReference>
<keyword evidence="2" id="KW-0548">Nucleotidyltransferase</keyword>
<dbReference type="OrthoDB" id="5675325at2"/>
<dbReference type="Pfam" id="PF13472">
    <property type="entry name" value="Lipase_GDSL_2"/>
    <property type="match status" value="1"/>
</dbReference>
<sequence length="199" mass="22440">MRTDQDILNRALSKQEEFDTVAQISLVGHSLFDMWDDTQNGTPNLAGRTVANLGLSGTSTRQYLDAIVKGNLIKHLGDDVFLFLGVNDIVKEPEYSPKQVLDWLLEIVAHFKRLSPDSRYYLLEATPVNNISTTDNSEILKLNQYVEENCPAAIRYVKTWDAFANQEGKLESTLCCDGLHFTQKGYDVLERILVAELEA</sequence>
<accession>A0A1T0BA06</accession>
<comment type="caution">
    <text evidence="2">The sequence shown here is derived from an EMBL/GenBank/DDBJ whole genome shotgun (WGS) entry which is preliminary data.</text>
</comment>
<keyword evidence="3" id="KW-1185">Reference proteome</keyword>
<feature type="domain" description="SGNH hydrolase-type esterase" evidence="1">
    <location>
        <begin position="45"/>
        <end position="187"/>
    </location>
</feature>
<dbReference type="Gene3D" id="3.40.50.1110">
    <property type="entry name" value="SGNH hydrolase"/>
    <property type="match status" value="1"/>
</dbReference>
<evidence type="ECO:0000313" key="3">
    <source>
        <dbReference type="Proteomes" id="UP000190023"/>
    </source>
</evidence>
<name>A0A1T0BA06_9PAST</name>
<evidence type="ECO:0000313" key="2">
    <source>
        <dbReference type="EMBL" id="OOS06967.1"/>
    </source>
</evidence>
<dbReference type="Proteomes" id="UP000190023">
    <property type="component" value="Unassembled WGS sequence"/>
</dbReference>
<dbReference type="GO" id="GO:0016788">
    <property type="term" value="F:hydrolase activity, acting on ester bonds"/>
    <property type="evidence" value="ECO:0007669"/>
    <property type="project" value="UniProtKB-ARBA"/>
</dbReference>
<dbReference type="PANTHER" id="PTHR30383">
    <property type="entry name" value="THIOESTERASE 1/PROTEASE 1/LYSOPHOSPHOLIPASE L1"/>
    <property type="match status" value="1"/>
</dbReference>
<keyword evidence="2" id="KW-0808">Transferase</keyword>
<reference evidence="2 3" key="1">
    <citation type="submission" date="2017-02" db="EMBL/GenBank/DDBJ databases">
        <title>Draft genome sequence of Haemophilus felis CCUG 31170 type strain.</title>
        <authorList>
            <person name="Engstrom-Jakobsson H."/>
            <person name="Salva-Serra F."/>
            <person name="Thorell K."/>
            <person name="Gonzales-Siles L."/>
            <person name="Karlsson R."/>
            <person name="Boulund F."/>
            <person name="Engstrand L."/>
            <person name="Kristiansson E."/>
            <person name="Moore E."/>
        </authorList>
    </citation>
    <scope>NUCLEOTIDE SEQUENCE [LARGE SCALE GENOMIC DNA]</scope>
    <source>
        <strain evidence="2 3">CCUG 31170</strain>
    </source>
</reference>
<dbReference type="CDD" id="cd01841">
    <property type="entry name" value="NnaC_like"/>
    <property type="match status" value="1"/>
</dbReference>